<evidence type="ECO:0000313" key="2">
    <source>
        <dbReference type="Proteomes" id="UP000294829"/>
    </source>
</evidence>
<accession>A0A4R5W3Y0</accession>
<dbReference type="AlphaFoldDB" id="A0A4R5W3Y0"/>
<protein>
    <recommendedName>
        <fullName evidence="3">FCP1 homology domain-containing protein</fullName>
    </recommendedName>
</protein>
<comment type="caution">
    <text evidence="1">The sequence shown here is derived from an EMBL/GenBank/DDBJ whole genome shotgun (WGS) entry which is preliminary data.</text>
</comment>
<evidence type="ECO:0000313" key="1">
    <source>
        <dbReference type="EMBL" id="TDK67449.1"/>
    </source>
</evidence>
<dbReference type="RefSeq" id="WP_133326711.1">
    <property type="nucleotide sequence ID" value="NZ_SMYL01000002.1"/>
</dbReference>
<keyword evidence="2" id="KW-1185">Reference proteome</keyword>
<reference evidence="1 2" key="1">
    <citation type="submission" date="2019-03" db="EMBL/GenBank/DDBJ databases">
        <title>Sapientia aquatica gen. nov., sp. nov., isolated from a crater lake.</title>
        <authorList>
            <person name="Felfoldi T."/>
            <person name="Szabo A."/>
            <person name="Toth E."/>
            <person name="Schumann P."/>
            <person name="Keki Z."/>
            <person name="Marialigeti K."/>
            <person name="Mathe I."/>
        </authorList>
    </citation>
    <scope>NUCLEOTIDE SEQUENCE [LARGE SCALE GENOMIC DNA]</scope>
    <source>
        <strain evidence="1 2">SA-152</strain>
    </source>
</reference>
<dbReference type="EMBL" id="SMYL01000002">
    <property type="protein sequence ID" value="TDK67449.1"/>
    <property type="molecule type" value="Genomic_DNA"/>
</dbReference>
<name>A0A4R5W3Y0_9BURK</name>
<sequence>MQTIELSPLSKAWLIDIDGTIFQHNGYLNGADQLLPGVAEFFNDLPSTDKIILLTARRQQFKDSTLAALTHHGIRYDSVLFDMPLGERILINDTKPSGLQTAYAINVARDAGLGQISAALKIVDK</sequence>
<dbReference type="InterPro" id="IPR023214">
    <property type="entry name" value="HAD_sf"/>
</dbReference>
<dbReference type="InterPro" id="IPR036412">
    <property type="entry name" value="HAD-like_sf"/>
</dbReference>
<evidence type="ECO:0008006" key="3">
    <source>
        <dbReference type="Google" id="ProtNLM"/>
    </source>
</evidence>
<dbReference type="SUPFAM" id="SSF56784">
    <property type="entry name" value="HAD-like"/>
    <property type="match status" value="1"/>
</dbReference>
<gene>
    <name evidence="1" type="ORF">E2I14_06770</name>
</gene>
<dbReference type="OrthoDB" id="5325692at2"/>
<organism evidence="1 2">
    <name type="scientific">Sapientia aquatica</name>
    <dbReference type="NCBI Taxonomy" id="1549640"/>
    <lineage>
        <taxon>Bacteria</taxon>
        <taxon>Pseudomonadati</taxon>
        <taxon>Pseudomonadota</taxon>
        <taxon>Betaproteobacteria</taxon>
        <taxon>Burkholderiales</taxon>
        <taxon>Oxalobacteraceae</taxon>
        <taxon>Sapientia</taxon>
    </lineage>
</organism>
<proteinExistence type="predicted"/>
<dbReference type="Gene3D" id="3.40.50.1000">
    <property type="entry name" value="HAD superfamily/HAD-like"/>
    <property type="match status" value="1"/>
</dbReference>
<dbReference type="Proteomes" id="UP000294829">
    <property type="component" value="Unassembled WGS sequence"/>
</dbReference>